<dbReference type="EMBL" id="CP122566">
    <property type="protein sequence ID" value="WGH94065.1"/>
    <property type="molecule type" value="Genomic_DNA"/>
</dbReference>
<dbReference type="Proteomes" id="UP001224674">
    <property type="component" value="Chromosome"/>
</dbReference>
<organism evidence="1 2">
    <name type="scientific">Auritidibacter ignavus</name>
    <dbReference type="NCBI Taxonomy" id="678932"/>
    <lineage>
        <taxon>Bacteria</taxon>
        <taxon>Bacillati</taxon>
        <taxon>Actinomycetota</taxon>
        <taxon>Actinomycetes</taxon>
        <taxon>Micrococcales</taxon>
        <taxon>Micrococcaceae</taxon>
        <taxon>Auritidibacter</taxon>
    </lineage>
</organism>
<gene>
    <name evidence="1" type="ORF">QDX21_04540</name>
</gene>
<proteinExistence type="predicted"/>
<evidence type="ECO:0000313" key="2">
    <source>
        <dbReference type="Proteomes" id="UP001224674"/>
    </source>
</evidence>
<protein>
    <submittedName>
        <fullName evidence="1">Uncharacterized protein</fullName>
    </submittedName>
</protein>
<sequence>MNTSPASLGELLGLKATRFQKLMSGSLDWLVTIGPELALMDPDTIRVLTHRTKGIGAAGVVGLADRDDHWEVIGYAADGQQLDDPTEALRVAAEVITAHGGQSTPRGLTLTCHQGPRPGSYQLDSPQPGWWSVRTPDWSFADPEQARSHAVDALVKCAGLPDPRPGLSIQSHNRRFVIVALGSEEEFEAASTQSLPGIEPPAQEDPVVGLVLMADPVVSNGKGQLRLKLSQRPSDMHTGATAAAAATTAVKTWAHLPHEMPWRVLAAGTEYSVHCATAPEGSNGLDVATPVTWLFDAVL</sequence>
<evidence type="ECO:0000313" key="1">
    <source>
        <dbReference type="EMBL" id="WGH94065.1"/>
    </source>
</evidence>
<reference evidence="1 2" key="1">
    <citation type="submission" date="2023-03" db="EMBL/GenBank/DDBJ databases">
        <title>Complete genome sequences of several Auritidibacter ignavus strains isolated from ear infections.</title>
        <authorList>
            <person name="Baehr T."/>
            <person name="Baumhoegger A.M."/>
        </authorList>
    </citation>
    <scope>NUCLEOTIDE SEQUENCE [LARGE SCALE GENOMIC DNA]</scope>
    <source>
        <strain evidence="1 2">BABAE-6</strain>
    </source>
</reference>
<dbReference type="Gene3D" id="3.10.310.10">
    <property type="entry name" value="Diaminopimelate Epimerase, Chain A, domain 1"/>
    <property type="match status" value="2"/>
</dbReference>
<keyword evidence="2" id="KW-1185">Reference proteome</keyword>
<dbReference type="RefSeq" id="WP_279675248.1">
    <property type="nucleotide sequence ID" value="NZ_CP122566.1"/>
</dbReference>
<dbReference type="AlphaFoldDB" id="A0AAJ6DCV7"/>
<accession>A0AAJ6DCV7</accession>
<name>A0AAJ6DCV7_9MICC</name>